<keyword evidence="3" id="KW-1185">Reference proteome</keyword>
<keyword evidence="1" id="KW-0472">Membrane</keyword>
<dbReference type="EMBL" id="FOCI01000020">
    <property type="protein sequence ID" value="SEN53121.1"/>
    <property type="molecule type" value="Genomic_DNA"/>
</dbReference>
<dbReference type="Pfam" id="PF05751">
    <property type="entry name" value="FixH"/>
    <property type="match status" value="1"/>
</dbReference>
<evidence type="ECO:0000256" key="1">
    <source>
        <dbReference type="SAM" id="Phobius"/>
    </source>
</evidence>
<dbReference type="AlphaFoldDB" id="A0A1H8H9X3"/>
<keyword evidence="1" id="KW-1133">Transmembrane helix</keyword>
<dbReference type="RefSeq" id="WP_245731557.1">
    <property type="nucleotide sequence ID" value="NZ_FOCI01000020.1"/>
</dbReference>
<protein>
    <submittedName>
        <fullName evidence="2">Nitrogen fixation protein FixH</fullName>
    </submittedName>
</protein>
<organism evidence="2 3">
    <name type="scientific">Loktanella fryxellensis</name>
    <dbReference type="NCBI Taxonomy" id="245187"/>
    <lineage>
        <taxon>Bacteria</taxon>
        <taxon>Pseudomonadati</taxon>
        <taxon>Pseudomonadota</taxon>
        <taxon>Alphaproteobacteria</taxon>
        <taxon>Rhodobacterales</taxon>
        <taxon>Roseobacteraceae</taxon>
        <taxon>Loktanella</taxon>
    </lineage>
</organism>
<name>A0A1H8H9X3_9RHOB</name>
<accession>A0A1H8H9X3</accession>
<gene>
    <name evidence="2" type="ORF">SAMN04488003_12017</name>
</gene>
<dbReference type="STRING" id="245187.SAMN04488003_12017"/>
<dbReference type="Proteomes" id="UP000199585">
    <property type="component" value="Unassembled WGS sequence"/>
</dbReference>
<keyword evidence="1" id="KW-0812">Transmembrane</keyword>
<feature type="transmembrane region" description="Helical" evidence="1">
    <location>
        <begin position="21"/>
        <end position="41"/>
    </location>
</feature>
<sequence length="161" mass="17525">MTPMIAPQTVRVPRIIRGWHVLAAFVTAFGIVIAVNLTLAVQAVRTFPGLEVDNSYVTSQTFDGDRDAQLSLRWDVAATLQGHDLSLRILQDGQSIAPVIEEAIFGRATSVARDQTPAFTFDGTALRAVVDGGPGNWNLRLRARSADGIVFQQRIVVRVLS</sequence>
<evidence type="ECO:0000313" key="2">
    <source>
        <dbReference type="EMBL" id="SEN53121.1"/>
    </source>
</evidence>
<evidence type="ECO:0000313" key="3">
    <source>
        <dbReference type="Proteomes" id="UP000199585"/>
    </source>
</evidence>
<proteinExistence type="predicted"/>
<dbReference type="InterPro" id="IPR008620">
    <property type="entry name" value="FixH"/>
</dbReference>
<reference evidence="2 3" key="1">
    <citation type="submission" date="2016-10" db="EMBL/GenBank/DDBJ databases">
        <authorList>
            <person name="de Groot N.N."/>
        </authorList>
    </citation>
    <scope>NUCLEOTIDE SEQUENCE [LARGE SCALE GENOMIC DNA]</scope>
    <source>
        <strain evidence="2 3">DSM 16213</strain>
    </source>
</reference>